<dbReference type="AlphaFoldDB" id="A0A267MLY9"/>
<organism evidence="1 2">
    <name type="scientific">Anaeromicrobium sediminis</name>
    <dbReference type="NCBI Taxonomy" id="1478221"/>
    <lineage>
        <taxon>Bacteria</taxon>
        <taxon>Bacillati</taxon>
        <taxon>Bacillota</taxon>
        <taxon>Clostridia</taxon>
        <taxon>Peptostreptococcales</taxon>
        <taxon>Thermotaleaceae</taxon>
        <taxon>Anaeromicrobium</taxon>
    </lineage>
</organism>
<dbReference type="EMBL" id="NIBG01000005">
    <property type="protein sequence ID" value="PAB59895.1"/>
    <property type="molecule type" value="Genomic_DNA"/>
</dbReference>
<name>A0A267MLY9_9FIRM</name>
<proteinExistence type="predicted"/>
<accession>A0A267MLY9</accession>
<reference evidence="1 2" key="1">
    <citation type="submission" date="2017-06" db="EMBL/GenBank/DDBJ databases">
        <title>Draft genome sequence of anaerobic fermentative bacterium Anaeromicrobium sediminis DY2726D isolated from West Pacific Ocean sediments.</title>
        <authorList>
            <person name="Zeng X."/>
        </authorList>
    </citation>
    <scope>NUCLEOTIDE SEQUENCE [LARGE SCALE GENOMIC DNA]</scope>
    <source>
        <strain evidence="1 2">DY2726D</strain>
    </source>
</reference>
<comment type="caution">
    <text evidence="1">The sequence shown here is derived from an EMBL/GenBank/DDBJ whole genome shotgun (WGS) entry which is preliminary data.</text>
</comment>
<gene>
    <name evidence="1" type="ORF">CCE28_08050</name>
</gene>
<evidence type="ECO:0000313" key="1">
    <source>
        <dbReference type="EMBL" id="PAB59895.1"/>
    </source>
</evidence>
<protein>
    <submittedName>
        <fullName evidence="1">Uncharacterized protein</fullName>
    </submittedName>
</protein>
<dbReference type="RefSeq" id="WP_095132770.1">
    <property type="nucleotide sequence ID" value="NZ_NIBG01000005.1"/>
</dbReference>
<keyword evidence="2" id="KW-1185">Reference proteome</keyword>
<evidence type="ECO:0000313" key="2">
    <source>
        <dbReference type="Proteomes" id="UP000216024"/>
    </source>
</evidence>
<dbReference type="Proteomes" id="UP000216024">
    <property type="component" value="Unassembled WGS sequence"/>
</dbReference>
<sequence length="174" mass="20089">MYDYLQQYSEDFILTLSTLYGIENASIDSSNPNSTIYNPLLLRAGEINESTFIRPYYNSYIKFNTKNYKGLTISKGYLSLYCNYFTKPAFHGELIVIEDPIDFKNITWNTQPLSYRKIADFSIEDEGIINIPIPSYKIMKDILLLGLLSKEGNSLATFHSSINYKHKPKFVLSF</sequence>